<gene>
    <name evidence="5" type="ORF">GCM10007860_32870</name>
</gene>
<evidence type="ECO:0000256" key="2">
    <source>
        <dbReference type="ARBA" id="ARBA00022741"/>
    </source>
</evidence>
<evidence type="ECO:0000256" key="3">
    <source>
        <dbReference type="ARBA" id="ARBA00022840"/>
    </source>
</evidence>
<dbReference type="PANTHER" id="PTHR43869:SF1">
    <property type="entry name" value="GLYCINE BETAINE_PROLINE BETAINE TRANSPORT SYSTEM ATP-BINDING PROTEIN PROV"/>
    <property type="match status" value="1"/>
</dbReference>
<sequence>MNGRIALRHVSKVYGADPRTALLLLAQGADKQRVQAETGQHVGLYDVSLSIPAGGIYAIMGLSGSGKSTLVRHINRLVEPSAGQVLIDGEDVLGFGAARLRELRRRRISMVFQHFGLLPHRSVLDNVAFGRRVRGESRRQAQEAARGWLARVGLSGHEHDYPDQLSGGMRQRVGLARALASDTDILLMDEPFSALDPLLRDDLQTQLLALQAELGKTIVFITHDVEEAFRLGQRIALLRDGRLVQEGEPEAVRQAPVDDYVARFLARVNGGSVPRSTGSARG</sequence>
<comment type="caution">
    <text evidence="5">The sequence shown here is derived from an EMBL/GenBank/DDBJ whole genome shotgun (WGS) entry which is preliminary data.</text>
</comment>
<accession>A0ABQ6BVV7</accession>
<dbReference type="Proteomes" id="UP001156836">
    <property type="component" value="Unassembled WGS sequence"/>
</dbReference>
<dbReference type="EMBL" id="BSOZ01000094">
    <property type="protein sequence ID" value="GLS06120.1"/>
    <property type="molecule type" value="Genomic_DNA"/>
</dbReference>
<dbReference type="InterPro" id="IPR003593">
    <property type="entry name" value="AAA+_ATPase"/>
</dbReference>
<dbReference type="PROSITE" id="PS50893">
    <property type="entry name" value="ABC_TRANSPORTER_2"/>
    <property type="match status" value="1"/>
</dbReference>
<feature type="domain" description="ABC transporter" evidence="4">
    <location>
        <begin position="26"/>
        <end position="265"/>
    </location>
</feature>
<proteinExistence type="predicted"/>
<dbReference type="PANTHER" id="PTHR43869">
    <property type="entry name" value="GLYCINE BETAINE/PROLINE BETAINE TRANSPORT SYSTEM ATP-BINDING PROTEIN PROV"/>
    <property type="match status" value="1"/>
</dbReference>
<keyword evidence="2" id="KW-0547">Nucleotide-binding</keyword>
<name>A0ABQ6BVV7_9NEIS</name>
<organism evidence="5 6">
    <name type="scientific">Chitiniphilus shinanonensis</name>
    <dbReference type="NCBI Taxonomy" id="553088"/>
    <lineage>
        <taxon>Bacteria</taxon>
        <taxon>Pseudomonadati</taxon>
        <taxon>Pseudomonadota</taxon>
        <taxon>Betaproteobacteria</taxon>
        <taxon>Neisseriales</taxon>
        <taxon>Chitinibacteraceae</taxon>
        <taxon>Chitiniphilus</taxon>
    </lineage>
</organism>
<dbReference type="Gene3D" id="3.40.50.300">
    <property type="entry name" value="P-loop containing nucleotide triphosphate hydrolases"/>
    <property type="match status" value="1"/>
</dbReference>
<keyword evidence="1" id="KW-1003">Cell membrane</keyword>
<reference evidence="6" key="1">
    <citation type="journal article" date="2019" name="Int. J. Syst. Evol. Microbiol.">
        <title>The Global Catalogue of Microorganisms (GCM) 10K type strain sequencing project: providing services to taxonomists for standard genome sequencing and annotation.</title>
        <authorList>
            <consortium name="The Broad Institute Genomics Platform"/>
            <consortium name="The Broad Institute Genome Sequencing Center for Infectious Disease"/>
            <person name="Wu L."/>
            <person name="Ma J."/>
        </authorList>
    </citation>
    <scope>NUCLEOTIDE SEQUENCE [LARGE SCALE GENOMIC DNA]</scope>
    <source>
        <strain evidence="6">NBRC 104970</strain>
    </source>
</reference>
<evidence type="ECO:0000313" key="6">
    <source>
        <dbReference type="Proteomes" id="UP001156836"/>
    </source>
</evidence>
<dbReference type="InterPro" id="IPR051921">
    <property type="entry name" value="ABC_osmolyte_uptake_ATP-bind"/>
</dbReference>
<dbReference type="InterPro" id="IPR003439">
    <property type="entry name" value="ABC_transporter-like_ATP-bd"/>
</dbReference>
<protein>
    <submittedName>
        <fullName evidence="5">ABC transporter ATP-binding protein</fullName>
    </submittedName>
</protein>
<dbReference type="PROSITE" id="PS00211">
    <property type="entry name" value="ABC_TRANSPORTER_1"/>
    <property type="match status" value="1"/>
</dbReference>
<keyword evidence="3 5" id="KW-0067">ATP-binding</keyword>
<dbReference type="SMART" id="SM00382">
    <property type="entry name" value="AAA"/>
    <property type="match status" value="1"/>
</dbReference>
<dbReference type="InterPro" id="IPR027417">
    <property type="entry name" value="P-loop_NTPase"/>
</dbReference>
<evidence type="ECO:0000313" key="5">
    <source>
        <dbReference type="EMBL" id="GLS06120.1"/>
    </source>
</evidence>
<dbReference type="InterPro" id="IPR017871">
    <property type="entry name" value="ABC_transporter-like_CS"/>
</dbReference>
<dbReference type="RefSeq" id="WP_018748946.1">
    <property type="nucleotide sequence ID" value="NZ_BSOZ01000094.1"/>
</dbReference>
<evidence type="ECO:0000256" key="1">
    <source>
        <dbReference type="ARBA" id="ARBA00022475"/>
    </source>
</evidence>
<evidence type="ECO:0000259" key="4">
    <source>
        <dbReference type="PROSITE" id="PS50893"/>
    </source>
</evidence>
<dbReference type="SUPFAM" id="SSF52540">
    <property type="entry name" value="P-loop containing nucleoside triphosphate hydrolases"/>
    <property type="match status" value="1"/>
</dbReference>
<dbReference type="GO" id="GO:0005524">
    <property type="term" value="F:ATP binding"/>
    <property type="evidence" value="ECO:0007669"/>
    <property type="project" value="UniProtKB-KW"/>
</dbReference>
<keyword evidence="1" id="KW-0472">Membrane</keyword>
<keyword evidence="6" id="KW-1185">Reference proteome</keyword>
<dbReference type="Pfam" id="PF00005">
    <property type="entry name" value="ABC_tran"/>
    <property type="match status" value="1"/>
</dbReference>